<gene>
    <name evidence="1" type="ORF">D9613_008430</name>
</gene>
<evidence type="ECO:0000313" key="1">
    <source>
        <dbReference type="EMBL" id="KAF4616469.1"/>
    </source>
</evidence>
<evidence type="ECO:0000313" key="2">
    <source>
        <dbReference type="Proteomes" id="UP000521872"/>
    </source>
</evidence>
<name>A0A8H4VQK9_9AGAR</name>
<dbReference type="EMBL" id="JAACJL010000031">
    <property type="protein sequence ID" value="KAF4616469.1"/>
    <property type="molecule type" value="Genomic_DNA"/>
</dbReference>
<dbReference type="AlphaFoldDB" id="A0A8H4VQK9"/>
<proteinExistence type="predicted"/>
<dbReference type="Proteomes" id="UP000521872">
    <property type="component" value="Unassembled WGS sequence"/>
</dbReference>
<sequence length="241" mass="27933">MDCFDAINNSRKEHLPCYMGGKAFLQETTWMVLESEDVLHLYDNYCVKYVECNFVAKVAEDFNPSRITIDNQTLQEDPATNFAEHARIAIRLERPTNTIYASHYDNVKWNLTMLEDVLHSFSSTKKPVGSVLSGDDIVLLHPLFIRKDSIPSDNQHRADLAEEDMKFLETKSERGEEIASLRDSHTINTIHVHKDGNMFRESSMMDWQSSLTGRYVHVTFHLIYDGVRHAFKANIKKITYW</sequence>
<reference evidence="1 2" key="1">
    <citation type="submission" date="2019-12" db="EMBL/GenBank/DDBJ databases">
        <authorList>
            <person name="Floudas D."/>
            <person name="Bentzer J."/>
            <person name="Ahren D."/>
            <person name="Johansson T."/>
            <person name="Persson P."/>
            <person name="Tunlid A."/>
        </authorList>
    </citation>
    <scope>NUCLEOTIDE SEQUENCE [LARGE SCALE GENOMIC DNA]</scope>
    <source>
        <strain evidence="1 2">CBS 102.39</strain>
    </source>
</reference>
<comment type="caution">
    <text evidence="1">The sequence shown here is derived from an EMBL/GenBank/DDBJ whole genome shotgun (WGS) entry which is preliminary data.</text>
</comment>
<keyword evidence="2" id="KW-1185">Reference proteome</keyword>
<protein>
    <submittedName>
        <fullName evidence="1">Uncharacterized protein</fullName>
    </submittedName>
</protein>
<organism evidence="1 2">
    <name type="scientific">Agrocybe pediades</name>
    <dbReference type="NCBI Taxonomy" id="84607"/>
    <lineage>
        <taxon>Eukaryota</taxon>
        <taxon>Fungi</taxon>
        <taxon>Dikarya</taxon>
        <taxon>Basidiomycota</taxon>
        <taxon>Agaricomycotina</taxon>
        <taxon>Agaricomycetes</taxon>
        <taxon>Agaricomycetidae</taxon>
        <taxon>Agaricales</taxon>
        <taxon>Agaricineae</taxon>
        <taxon>Strophariaceae</taxon>
        <taxon>Agrocybe</taxon>
    </lineage>
</organism>
<accession>A0A8H4VQK9</accession>